<dbReference type="GO" id="GO:0000712">
    <property type="term" value="P:resolution of meiotic recombination intermediates"/>
    <property type="evidence" value="ECO:0007669"/>
    <property type="project" value="TreeGrafter"/>
</dbReference>
<dbReference type="GO" id="GO:0000727">
    <property type="term" value="P:double-strand break repair via break-induced replication"/>
    <property type="evidence" value="ECO:0007669"/>
    <property type="project" value="TreeGrafter"/>
</dbReference>
<dbReference type="GO" id="GO:0048476">
    <property type="term" value="C:Holliday junction resolvase complex"/>
    <property type="evidence" value="ECO:0007669"/>
    <property type="project" value="TreeGrafter"/>
</dbReference>
<dbReference type="PANTHER" id="PTHR13451">
    <property type="entry name" value="CLASS II CROSSOVER JUNCTION ENDONUCLEASE MUS81"/>
    <property type="match status" value="1"/>
</dbReference>
<organism evidence="3">
    <name type="scientific">viral metagenome</name>
    <dbReference type="NCBI Taxonomy" id="1070528"/>
    <lineage>
        <taxon>unclassified sequences</taxon>
        <taxon>metagenomes</taxon>
        <taxon>organismal metagenomes</taxon>
    </lineage>
</organism>
<dbReference type="GO" id="GO:0048257">
    <property type="term" value="F:3'-flap endonuclease activity"/>
    <property type="evidence" value="ECO:0007669"/>
    <property type="project" value="TreeGrafter"/>
</dbReference>
<dbReference type="GO" id="GO:0006308">
    <property type="term" value="P:DNA catabolic process"/>
    <property type="evidence" value="ECO:0007669"/>
    <property type="project" value="InterPro"/>
</dbReference>
<proteinExistence type="predicted"/>
<feature type="domain" description="ERCC4" evidence="2">
    <location>
        <begin position="2"/>
        <end position="95"/>
    </location>
</feature>
<dbReference type="Gene3D" id="1.10.150.20">
    <property type="entry name" value="5' to 3' exonuclease, C-terminal subdomain"/>
    <property type="match status" value="1"/>
</dbReference>
<dbReference type="Pfam" id="PF02732">
    <property type="entry name" value="ERCC4"/>
    <property type="match status" value="1"/>
</dbReference>
<dbReference type="AlphaFoldDB" id="A0A6C0BS46"/>
<accession>A0A6C0BS46</accession>
<dbReference type="EMBL" id="MN739234">
    <property type="protein sequence ID" value="QHS94880.1"/>
    <property type="molecule type" value="Genomic_DNA"/>
</dbReference>
<protein>
    <recommendedName>
        <fullName evidence="2">ERCC4 domain-containing protein</fullName>
    </recommendedName>
</protein>
<dbReference type="Gene3D" id="3.40.50.10130">
    <property type="match status" value="1"/>
</dbReference>
<sequence>MQIISDCRENSLLTQLHAQNEFYDLSLNITSKNLHLGDIIISDISENPIVIFERKTLYDLASSIKDGRFKEQSERLINSNSLNNHNICYLIEGSMNSYNEKKGRMEKRALWSALTDLNYFKGFSIFSTVDTRQTAEFILRYCDKLSREFKKGKLTYEQVTYSDTVKSVKKENITKENIHIIMLNQIPGISSKISKAIMDHCGNLQKLIDICNTNKEELFELCTTDKNDKKRKINKTTIEKLINFLI</sequence>
<dbReference type="InterPro" id="IPR033309">
    <property type="entry name" value="Mus81"/>
</dbReference>
<name>A0A6C0BS46_9ZZZZ</name>
<dbReference type="CDD" id="cd22367">
    <property type="entry name" value="XPF_ERCC4_MUS81-like"/>
    <property type="match status" value="1"/>
</dbReference>
<dbReference type="GO" id="GO:0005634">
    <property type="term" value="C:nucleus"/>
    <property type="evidence" value="ECO:0007669"/>
    <property type="project" value="TreeGrafter"/>
</dbReference>
<reference evidence="3" key="1">
    <citation type="journal article" date="2020" name="Nature">
        <title>Giant virus diversity and host interactions through global metagenomics.</title>
        <authorList>
            <person name="Schulz F."/>
            <person name="Roux S."/>
            <person name="Paez-Espino D."/>
            <person name="Jungbluth S."/>
            <person name="Walsh D.A."/>
            <person name="Denef V.J."/>
            <person name="McMahon K.D."/>
            <person name="Konstantinidis K.T."/>
            <person name="Eloe-Fadrosh E.A."/>
            <person name="Kyrpides N.C."/>
            <person name="Woyke T."/>
        </authorList>
    </citation>
    <scope>NUCLEOTIDE SEQUENCE</scope>
    <source>
        <strain evidence="3">GVMAG-M-3300018428-16</strain>
    </source>
</reference>
<evidence type="ECO:0000313" key="3">
    <source>
        <dbReference type="EMBL" id="QHS94880.1"/>
    </source>
</evidence>
<dbReference type="GO" id="GO:0008821">
    <property type="term" value="F:crossover junction DNA endonuclease activity"/>
    <property type="evidence" value="ECO:0007669"/>
    <property type="project" value="InterPro"/>
</dbReference>
<keyword evidence="1" id="KW-0378">Hydrolase</keyword>
<dbReference type="SMART" id="SM00891">
    <property type="entry name" value="ERCC4"/>
    <property type="match status" value="1"/>
</dbReference>
<dbReference type="GO" id="GO:0031573">
    <property type="term" value="P:mitotic intra-S DNA damage checkpoint signaling"/>
    <property type="evidence" value="ECO:0007669"/>
    <property type="project" value="TreeGrafter"/>
</dbReference>
<dbReference type="SUPFAM" id="SSF52980">
    <property type="entry name" value="Restriction endonuclease-like"/>
    <property type="match status" value="1"/>
</dbReference>
<dbReference type="SUPFAM" id="SSF47781">
    <property type="entry name" value="RuvA domain 2-like"/>
    <property type="match status" value="1"/>
</dbReference>
<dbReference type="PANTHER" id="PTHR13451:SF0">
    <property type="entry name" value="CROSSOVER JUNCTION ENDONUCLEASE MUS81"/>
    <property type="match status" value="1"/>
</dbReference>
<evidence type="ECO:0000256" key="1">
    <source>
        <dbReference type="ARBA" id="ARBA00022801"/>
    </source>
</evidence>
<evidence type="ECO:0000259" key="2">
    <source>
        <dbReference type="SMART" id="SM00891"/>
    </source>
</evidence>
<dbReference type="InterPro" id="IPR011335">
    <property type="entry name" value="Restrct_endonuc-II-like"/>
</dbReference>
<dbReference type="GO" id="GO:0003677">
    <property type="term" value="F:DNA binding"/>
    <property type="evidence" value="ECO:0007669"/>
    <property type="project" value="InterPro"/>
</dbReference>
<dbReference type="InterPro" id="IPR010994">
    <property type="entry name" value="RuvA_2-like"/>
</dbReference>
<dbReference type="InterPro" id="IPR006166">
    <property type="entry name" value="ERCC4_domain"/>
</dbReference>